<dbReference type="GO" id="GO:0005829">
    <property type="term" value="C:cytosol"/>
    <property type="evidence" value="ECO:0007669"/>
    <property type="project" value="TreeGrafter"/>
</dbReference>
<dbReference type="AlphaFoldDB" id="A0A820LQG8"/>
<gene>
    <name evidence="2" type="ORF">OXD698_LOCUS49319</name>
</gene>
<evidence type="ECO:0000313" key="3">
    <source>
        <dbReference type="Proteomes" id="UP000663844"/>
    </source>
</evidence>
<feature type="domain" description="Glycosyl hydrolase family 92" evidence="1">
    <location>
        <begin position="50"/>
        <end position="130"/>
    </location>
</feature>
<reference evidence="2" key="1">
    <citation type="submission" date="2021-02" db="EMBL/GenBank/DDBJ databases">
        <authorList>
            <person name="Nowell W R."/>
        </authorList>
    </citation>
    <scope>NUCLEOTIDE SEQUENCE</scope>
</reference>
<name>A0A820LQG8_9BILA</name>
<comment type="caution">
    <text evidence="2">The sequence shown here is derived from an EMBL/GenBank/DDBJ whole genome shotgun (WGS) entry which is preliminary data.</text>
</comment>
<dbReference type="GO" id="GO:0030246">
    <property type="term" value="F:carbohydrate binding"/>
    <property type="evidence" value="ECO:0007669"/>
    <property type="project" value="InterPro"/>
</dbReference>
<dbReference type="EMBL" id="CAJOAZ010021958">
    <property type="protein sequence ID" value="CAF4361197.1"/>
    <property type="molecule type" value="Genomic_DNA"/>
</dbReference>
<dbReference type="GO" id="GO:0006516">
    <property type="term" value="P:glycoprotein catabolic process"/>
    <property type="evidence" value="ECO:0007669"/>
    <property type="project" value="TreeGrafter"/>
</dbReference>
<evidence type="ECO:0000313" key="2">
    <source>
        <dbReference type="EMBL" id="CAF4361197.1"/>
    </source>
</evidence>
<organism evidence="2 3">
    <name type="scientific">Adineta steineri</name>
    <dbReference type="NCBI Taxonomy" id="433720"/>
    <lineage>
        <taxon>Eukaryota</taxon>
        <taxon>Metazoa</taxon>
        <taxon>Spiralia</taxon>
        <taxon>Gnathifera</taxon>
        <taxon>Rotifera</taxon>
        <taxon>Eurotatoria</taxon>
        <taxon>Bdelloidea</taxon>
        <taxon>Adinetida</taxon>
        <taxon>Adinetidae</taxon>
        <taxon>Adineta</taxon>
    </lineage>
</organism>
<dbReference type="InterPro" id="IPR050883">
    <property type="entry name" value="PNGase"/>
</dbReference>
<dbReference type="InterPro" id="IPR012939">
    <property type="entry name" value="Glyco_hydro_92"/>
</dbReference>
<dbReference type="GO" id="GO:0000224">
    <property type="term" value="F:peptide-N4-(N-acetyl-beta-glucosaminyl)asparagine amidase activity"/>
    <property type="evidence" value="ECO:0007669"/>
    <property type="project" value="TreeGrafter"/>
</dbReference>
<dbReference type="PANTHER" id="PTHR12143:SF43">
    <property type="entry name" value="PUTATIVE-RELATED"/>
    <property type="match status" value="1"/>
</dbReference>
<dbReference type="Proteomes" id="UP000663844">
    <property type="component" value="Unassembled WGS sequence"/>
</dbReference>
<dbReference type="InterPro" id="IPR014718">
    <property type="entry name" value="GH-type_carb-bd"/>
</dbReference>
<accession>A0A820LQG8</accession>
<dbReference type="PANTHER" id="PTHR12143">
    <property type="entry name" value="PEPTIDE N-GLYCANASE PNGASE -RELATED"/>
    <property type="match status" value="1"/>
</dbReference>
<proteinExistence type="predicted"/>
<protein>
    <recommendedName>
        <fullName evidence="1">Glycosyl hydrolase family 92 domain-containing protein</fullName>
    </recommendedName>
</protein>
<dbReference type="Pfam" id="PF07971">
    <property type="entry name" value="Glyco_hydro_92"/>
    <property type="match status" value="1"/>
</dbReference>
<feature type="non-terminal residue" evidence="2">
    <location>
        <position position="1"/>
    </location>
</feature>
<evidence type="ECO:0000259" key="1">
    <source>
        <dbReference type="Pfam" id="PF07971"/>
    </source>
</evidence>
<sequence length="136" mass="15306">MTNFGVWKDGQLAPGQTTTNGCSSGAYIILPDDQQQATVYVAISFISLEQAHINLKIQTNLQSFDAIRELVQQKWLDEISRFEVSAQWNPEAEIKFNTAIVHSLSSPTQWDESNGVYLGVDGQVHTKPDYMEHIYT</sequence>
<dbReference type="Gene3D" id="2.70.98.10">
    <property type="match status" value="1"/>
</dbReference>